<evidence type="ECO:0000313" key="5">
    <source>
        <dbReference type="EMBL" id="MCL7715875.1"/>
    </source>
</evidence>
<name>A0ABT0SKL6_9GAMM</name>
<evidence type="ECO:0000259" key="4">
    <source>
        <dbReference type="PROSITE" id="PS50199"/>
    </source>
</evidence>
<evidence type="ECO:0000313" key="6">
    <source>
        <dbReference type="Proteomes" id="UP001431235"/>
    </source>
</evidence>
<dbReference type="InterPro" id="IPR001876">
    <property type="entry name" value="Znf_RanBP2"/>
</dbReference>
<dbReference type="Proteomes" id="UP001431235">
    <property type="component" value="Unassembled WGS sequence"/>
</dbReference>
<dbReference type="InterPro" id="IPR031493">
    <property type="entry name" value="Zinc_ribbon_15"/>
</dbReference>
<dbReference type="PROSITE" id="PS01358">
    <property type="entry name" value="ZF_RANBP2_1"/>
    <property type="match status" value="1"/>
</dbReference>
<proteinExistence type="predicted"/>
<dbReference type="RefSeq" id="WP_250065358.1">
    <property type="nucleotide sequence ID" value="NZ_JAIKTS010000007.1"/>
</dbReference>
<dbReference type="Pfam" id="PF17032">
    <property type="entry name" value="Zn_ribbon_15"/>
    <property type="match status" value="1"/>
</dbReference>
<dbReference type="Gene3D" id="2.30.30.380">
    <property type="entry name" value="Zn-finger domain of Sec23/24"/>
    <property type="match status" value="1"/>
</dbReference>
<evidence type="ECO:0000256" key="2">
    <source>
        <dbReference type="ARBA" id="ARBA00022771"/>
    </source>
</evidence>
<dbReference type="PROSITE" id="PS50199">
    <property type="entry name" value="ZF_RANBP2_2"/>
    <property type="match status" value="1"/>
</dbReference>
<accession>A0ABT0SKL6</accession>
<dbReference type="EMBL" id="JAIKTS010000007">
    <property type="protein sequence ID" value="MCL7715875.1"/>
    <property type="molecule type" value="Genomic_DNA"/>
</dbReference>
<keyword evidence="3" id="KW-0862">Zinc</keyword>
<gene>
    <name evidence="5" type="ORF">K5L01_14620</name>
</gene>
<protein>
    <submittedName>
        <fullName evidence="5">Zinc ribbon domain-containing protein</fullName>
    </submittedName>
</protein>
<evidence type="ECO:0000256" key="3">
    <source>
        <dbReference type="ARBA" id="ARBA00022833"/>
    </source>
</evidence>
<keyword evidence="2" id="KW-0863">Zinc-finger</keyword>
<organism evidence="5 6">
    <name type="scientific">Stenotrophomonas mori</name>
    <dbReference type="NCBI Taxonomy" id="2871096"/>
    <lineage>
        <taxon>Bacteria</taxon>
        <taxon>Pseudomonadati</taxon>
        <taxon>Pseudomonadota</taxon>
        <taxon>Gammaproteobacteria</taxon>
        <taxon>Lysobacterales</taxon>
        <taxon>Lysobacteraceae</taxon>
        <taxon>Stenotrophomonas</taxon>
    </lineage>
</organism>
<comment type="caution">
    <text evidence="5">The sequence shown here is derived from an EMBL/GenBank/DDBJ whole genome shotgun (WGS) entry which is preliminary data.</text>
</comment>
<reference evidence="5 6" key="1">
    <citation type="submission" date="2021-08" db="EMBL/GenBank/DDBJ databases">
        <title>Novel members of of the genus Stenotrophomonas from differernt environment.</title>
        <authorList>
            <person name="Deng Y."/>
        </authorList>
    </citation>
    <scope>NUCLEOTIDE SEQUENCE [LARGE SCALE GENOMIC DNA]</scope>
    <source>
        <strain evidence="5 6">CPCC 101365</strain>
    </source>
</reference>
<keyword evidence="1" id="KW-0479">Metal-binding</keyword>
<sequence length="114" mass="12645">MIIWGSKARQRTAGTGTFFCPECREDRPYARVKWSRYFTLYFIPLFPTETLSTHVRCTDCGGDFNDTVLDYSREQLLAAVTPWKCTGCGNTNPAPQNSCLGCGSGKAQPPELPA</sequence>
<keyword evidence="6" id="KW-1185">Reference proteome</keyword>
<evidence type="ECO:0000256" key="1">
    <source>
        <dbReference type="ARBA" id="ARBA00022723"/>
    </source>
</evidence>
<feature type="domain" description="RanBP2-type" evidence="4">
    <location>
        <begin position="79"/>
        <end position="108"/>
    </location>
</feature>